<sequence length="396" mass="44208">MSLEARVTPHIAPSGLEVSELERQLRDKLKEAMQLQGRWDAEKVELNSRILELADMVKHLRAQNSEKDTGLAAMQTSLDRMETSRAEDRAEMDDFLSEINILQKVLTSITQLVHGGEDGNVSGGQPSSSSSSPLRGRTPQCNSTLMAVKGLLSQHQIQTQDLRSRLDAALEQVDILHRNLQEQEEERRDLEGRMKEVQKENQQVERSLEEKHRDNQRFHTSLDLLNSEKVSLEKLVVGLQQKTESLGAELEVMRGSAGDLQRQRDLLRQQRDDLERQLERQRSEAQRGPHACVPVFEPPCLCPSPMPVSLCLSPHACVPVFEPPCLCPCVEPHACVPVLSPHACVPVFEPPCLCPCVEPPCLCPLFEPMPVSLCLSPHACVPVLSPHACVPVFEPP</sequence>
<name>A0A8U0QG14_SALNM</name>
<evidence type="ECO:0000313" key="3">
    <source>
        <dbReference type="RefSeq" id="XP_038842635.1"/>
    </source>
</evidence>
<reference evidence="3" key="1">
    <citation type="submission" date="2025-08" db="UniProtKB">
        <authorList>
            <consortium name="RefSeq"/>
        </authorList>
    </citation>
    <scope>IDENTIFICATION</scope>
    <source>
        <tissue evidence="3">White muscle</tissue>
    </source>
</reference>
<dbReference type="AlphaFoldDB" id="A0A8U0QG14"/>
<gene>
    <name evidence="3" type="primary">LOC120041841</name>
</gene>
<evidence type="ECO:0000256" key="1">
    <source>
        <dbReference type="SAM" id="MobiDB-lite"/>
    </source>
</evidence>
<dbReference type="RefSeq" id="XP_038842635.1">
    <property type="nucleotide sequence ID" value="XM_038986707.1"/>
</dbReference>
<evidence type="ECO:0000313" key="2">
    <source>
        <dbReference type="Proteomes" id="UP000808372"/>
    </source>
</evidence>
<keyword evidence="2" id="KW-1185">Reference proteome</keyword>
<dbReference type="SUPFAM" id="SSF57997">
    <property type="entry name" value="Tropomyosin"/>
    <property type="match status" value="1"/>
</dbReference>
<accession>A0A8U0QG14</accession>
<organism evidence="2 3">
    <name type="scientific">Salvelinus namaycush</name>
    <name type="common">Lake trout</name>
    <name type="synonym">Salmo namaycush</name>
    <dbReference type="NCBI Taxonomy" id="8040"/>
    <lineage>
        <taxon>Eukaryota</taxon>
        <taxon>Metazoa</taxon>
        <taxon>Chordata</taxon>
        <taxon>Craniata</taxon>
        <taxon>Vertebrata</taxon>
        <taxon>Euteleostomi</taxon>
        <taxon>Actinopterygii</taxon>
        <taxon>Neopterygii</taxon>
        <taxon>Teleostei</taxon>
        <taxon>Protacanthopterygii</taxon>
        <taxon>Salmoniformes</taxon>
        <taxon>Salmonidae</taxon>
        <taxon>Salmoninae</taxon>
        <taxon>Salvelinus</taxon>
    </lineage>
</organism>
<protein>
    <submittedName>
        <fullName evidence="3">Ciliary rootlet coiled-coil protein 2</fullName>
    </submittedName>
</protein>
<dbReference type="Proteomes" id="UP000808372">
    <property type="component" value="Unplaced"/>
</dbReference>
<dbReference type="Gene3D" id="1.10.287.1490">
    <property type="match status" value="1"/>
</dbReference>
<feature type="region of interest" description="Disordered" evidence="1">
    <location>
        <begin position="183"/>
        <end position="215"/>
    </location>
</feature>
<dbReference type="GeneID" id="120041841"/>
<proteinExistence type="predicted"/>
<feature type="region of interest" description="Disordered" evidence="1">
    <location>
        <begin position="116"/>
        <end position="140"/>
    </location>
</feature>
<dbReference type="KEGG" id="snh:120041841"/>